<dbReference type="PROSITE" id="PS50102">
    <property type="entry name" value="RRM"/>
    <property type="match status" value="1"/>
</dbReference>
<evidence type="ECO:0000259" key="4">
    <source>
        <dbReference type="PROSITE" id="PS50102"/>
    </source>
</evidence>
<feature type="compositionally biased region" description="Polar residues" evidence="3">
    <location>
        <begin position="147"/>
        <end position="166"/>
    </location>
</feature>
<dbReference type="GO" id="GO:0003723">
    <property type="term" value="F:RNA binding"/>
    <property type="evidence" value="ECO:0007669"/>
    <property type="project" value="UniProtKB-UniRule"/>
</dbReference>
<dbReference type="Pfam" id="PF00076">
    <property type="entry name" value="RRM_1"/>
    <property type="match status" value="1"/>
</dbReference>
<dbReference type="GO" id="GO:0061574">
    <property type="term" value="C:ASAP complex"/>
    <property type="evidence" value="ECO:0007669"/>
    <property type="project" value="TreeGrafter"/>
</dbReference>
<proteinExistence type="predicted"/>
<keyword evidence="1 2" id="KW-0694">RNA-binding</keyword>
<feature type="domain" description="RRM" evidence="4">
    <location>
        <begin position="305"/>
        <end position="412"/>
    </location>
</feature>
<evidence type="ECO:0000256" key="2">
    <source>
        <dbReference type="PROSITE-ProRule" id="PRU00176"/>
    </source>
</evidence>
<gene>
    <name evidence="5" type="ORF">GPM918_LOCUS17532</name>
    <name evidence="6" type="ORF">SRO942_LOCUS17528</name>
</gene>
<feature type="compositionally biased region" description="Polar residues" evidence="3">
    <location>
        <begin position="130"/>
        <end position="140"/>
    </location>
</feature>
<dbReference type="EMBL" id="CAJOBC010004840">
    <property type="protein sequence ID" value="CAF3842629.1"/>
    <property type="molecule type" value="Genomic_DNA"/>
</dbReference>
<dbReference type="Proteomes" id="UP000681722">
    <property type="component" value="Unassembled WGS sequence"/>
</dbReference>
<protein>
    <recommendedName>
        <fullName evidence="4">RRM domain-containing protein</fullName>
    </recommendedName>
</protein>
<dbReference type="PANTHER" id="PTHR15481">
    <property type="entry name" value="RIBONUCLEIC ACID BINDING PROTEIN S1"/>
    <property type="match status" value="1"/>
</dbReference>
<keyword evidence="7" id="KW-1185">Reference proteome</keyword>
<evidence type="ECO:0000256" key="1">
    <source>
        <dbReference type="ARBA" id="ARBA00022884"/>
    </source>
</evidence>
<dbReference type="GO" id="GO:0005737">
    <property type="term" value="C:cytoplasm"/>
    <property type="evidence" value="ECO:0007669"/>
    <property type="project" value="TreeGrafter"/>
</dbReference>
<dbReference type="SMART" id="SM00360">
    <property type="entry name" value="RRM"/>
    <property type="match status" value="1"/>
</dbReference>
<sequence>MASAQAYDYSNYDYGGYTSESVYPSSAYPSHTTAYTGYDTSVLPYGSSSSASATSYPTYDGYSTASYASGSAYASSTDPYAGYSSSTAYAPYSSSSSAPASQPPPQSYSYGSSYGVTPYDRRTPPLPPSSHHTVYDYSSSTGGGNYATASSYKPSLPSTSRYSSQQHPASASHYPPPANHSVIPYQHQSSHHIQTSSVPSHHIPSTHHQGLHSSHSSSSLYGAPPNGVQPLAQHQAPMAGVYNSNPQLMAIAARRPREYFQQPTIQPQSLPMQQQPQSVQLRLPPRGGYQHELDEPGDENELLRHVIFISGLPKEIQNETLAEVFAACGAIAPVDVRSTKPKIWVYKDRQTREGKGEATITFVNADSAQAAIAFFDGMCHVPDNFKASILHKRLFIDKELFGRCIRVTLCSRRLYNMQKQNTPFNKITTTTNNNTTVVAATNGQTAATPISTVPLSGSSAIQPTAITHSQQQQQLLRLHQTPEQQRGLLPTPPITLGGAPLIPAATLPPQQQRDVPRKELPRIGMNRGTYPHQSSVRPKPY</sequence>
<feature type="compositionally biased region" description="Polar residues" evidence="3">
    <location>
        <begin position="531"/>
        <end position="541"/>
    </location>
</feature>
<dbReference type="OrthoDB" id="76445at2759"/>
<evidence type="ECO:0000313" key="6">
    <source>
        <dbReference type="EMBL" id="CAF3842629.1"/>
    </source>
</evidence>
<dbReference type="AlphaFoldDB" id="A0A814MAB0"/>
<name>A0A814MAB0_9BILA</name>
<dbReference type="PANTHER" id="PTHR15481:SF0">
    <property type="entry name" value="LD23870P-RELATED"/>
    <property type="match status" value="1"/>
</dbReference>
<dbReference type="Gene3D" id="3.30.70.330">
    <property type="match status" value="1"/>
</dbReference>
<dbReference type="GO" id="GO:0005654">
    <property type="term" value="C:nucleoplasm"/>
    <property type="evidence" value="ECO:0007669"/>
    <property type="project" value="TreeGrafter"/>
</dbReference>
<organism evidence="5 7">
    <name type="scientific">Didymodactylos carnosus</name>
    <dbReference type="NCBI Taxonomy" id="1234261"/>
    <lineage>
        <taxon>Eukaryota</taxon>
        <taxon>Metazoa</taxon>
        <taxon>Spiralia</taxon>
        <taxon>Gnathifera</taxon>
        <taxon>Rotifera</taxon>
        <taxon>Eurotatoria</taxon>
        <taxon>Bdelloidea</taxon>
        <taxon>Philodinida</taxon>
        <taxon>Philodinidae</taxon>
        <taxon>Didymodactylos</taxon>
    </lineage>
</organism>
<dbReference type="InterPro" id="IPR000504">
    <property type="entry name" value="RRM_dom"/>
</dbReference>
<comment type="caution">
    <text evidence="5">The sequence shown here is derived from an EMBL/GenBank/DDBJ whole genome shotgun (WGS) entry which is preliminary data.</text>
</comment>
<dbReference type="EMBL" id="CAJNOQ010004841">
    <property type="protein sequence ID" value="CAF1076190.1"/>
    <property type="molecule type" value="Genomic_DNA"/>
</dbReference>
<dbReference type="Proteomes" id="UP000663829">
    <property type="component" value="Unassembled WGS sequence"/>
</dbReference>
<dbReference type="SUPFAM" id="SSF54928">
    <property type="entry name" value="RNA-binding domain, RBD"/>
    <property type="match status" value="1"/>
</dbReference>
<reference evidence="5" key="1">
    <citation type="submission" date="2021-02" db="EMBL/GenBank/DDBJ databases">
        <authorList>
            <person name="Nowell W R."/>
        </authorList>
    </citation>
    <scope>NUCLEOTIDE SEQUENCE</scope>
</reference>
<feature type="compositionally biased region" description="Low complexity" evidence="3">
    <location>
        <begin position="186"/>
        <end position="197"/>
    </location>
</feature>
<dbReference type="InterPro" id="IPR012677">
    <property type="entry name" value="Nucleotide-bd_a/b_plait_sf"/>
</dbReference>
<feature type="region of interest" description="Disordered" evidence="3">
    <location>
        <begin position="485"/>
        <end position="541"/>
    </location>
</feature>
<evidence type="ECO:0000313" key="7">
    <source>
        <dbReference type="Proteomes" id="UP000663829"/>
    </source>
</evidence>
<accession>A0A814MAB0</accession>
<dbReference type="GO" id="GO:0000398">
    <property type="term" value="P:mRNA splicing, via spliceosome"/>
    <property type="evidence" value="ECO:0007669"/>
    <property type="project" value="TreeGrafter"/>
</dbReference>
<feature type="compositionally biased region" description="Low complexity" evidence="3">
    <location>
        <begin position="206"/>
        <end position="219"/>
    </location>
</feature>
<evidence type="ECO:0000313" key="5">
    <source>
        <dbReference type="EMBL" id="CAF1076190.1"/>
    </source>
</evidence>
<dbReference type="InterPro" id="IPR035979">
    <property type="entry name" value="RBD_domain_sf"/>
</dbReference>
<feature type="region of interest" description="Disordered" evidence="3">
    <location>
        <begin position="92"/>
        <end position="231"/>
    </location>
</feature>
<evidence type="ECO:0000256" key="3">
    <source>
        <dbReference type="SAM" id="MobiDB-lite"/>
    </source>
</evidence>